<protein>
    <submittedName>
        <fullName evidence="2">Uncharacterized protein</fullName>
    </submittedName>
</protein>
<proteinExistence type="predicted"/>
<dbReference type="EMBL" id="MU866114">
    <property type="protein sequence ID" value="KAK4179592.1"/>
    <property type="molecule type" value="Genomic_DNA"/>
</dbReference>
<evidence type="ECO:0000256" key="1">
    <source>
        <dbReference type="SAM" id="MobiDB-lite"/>
    </source>
</evidence>
<evidence type="ECO:0000313" key="2">
    <source>
        <dbReference type="EMBL" id="KAK4179592.1"/>
    </source>
</evidence>
<name>A0AAN6WFJ5_9PEZI</name>
<accession>A0AAN6WFJ5</accession>
<reference evidence="2" key="1">
    <citation type="journal article" date="2023" name="Mol. Phylogenet. Evol.">
        <title>Genome-scale phylogeny and comparative genomics of the fungal order Sordariales.</title>
        <authorList>
            <person name="Hensen N."/>
            <person name="Bonometti L."/>
            <person name="Westerberg I."/>
            <person name="Brannstrom I.O."/>
            <person name="Guillou S."/>
            <person name="Cros-Aarteil S."/>
            <person name="Calhoun S."/>
            <person name="Haridas S."/>
            <person name="Kuo A."/>
            <person name="Mondo S."/>
            <person name="Pangilinan J."/>
            <person name="Riley R."/>
            <person name="LaButti K."/>
            <person name="Andreopoulos B."/>
            <person name="Lipzen A."/>
            <person name="Chen C."/>
            <person name="Yan M."/>
            <person name="Daum C."/>
            <person name="Ng V."/>
            <person name="Clum A."/>
            <person name="Steindorff A."/>
            <person name="Ohm R.A."/>
            <person name="Martin F."/>
            <person name="Silar P."/>
            <person name="Natvig D.O."/>
            <person name="Lalanne C."/>
            <person name="Gautier V."/>
            <person name="Ament-Velasquez S.L."/>
            <person name="Kruys A."/>
            <person name="Hutchinson M.I."/>
            <person name="Powell A.J."/>
            <person name="Barry K."/>
            <person name="Miller A.N."/>
            <person name="Grigoriev I.V."/>
            <person name="Debuchy R."/>
            <person name="Gladieux P."/>
            <person name="Hiltunen Thoren M."/>
            <person name="Johannesson H."/>
        </authorList>
    </citation>
    <scope>NUCLEOTIDE SEQUENCE</scope>
    <source>
        <strain evidence="2">CBS 892.96</strain>
    </source>
</reference>
<gene>
    <name evidence="2" type="ORF">QBC36DRAFT_362109</name>
</gene>
<comment type="caution">
    <text evidence="2">The sequence shown here is derived from an EMBL/GenBank/DDBJ whole genome shotgun (WGS) entry which is preliminary data.</text>
</comment>
<keyword evidence="3" id="KW-1185">Reference proteome</keyword>
<dbReference type="Proteomes" id="UP001302321">
    <property type="component" value="Unassembled WGS sequence"/>
</dbReference>
<reference evidence="2" key="2">
    <citation type="submission" date="2023-05" db="EMBL/GenBank/DDBJ databases">
        <authorList>
            <consortium name="Lawrence Berkeley National Laboratory"/>
            <person name="Steindorff A."/>
            <person name="Hensen N."/>
            <person name="Bonometti L."/>
            <person name="Westerberg I."/>
            <person name="Brannstrom I.O."/>
            <person name="Guillou S."/>
            <person name="Cros-Aarteil S."/>
            <person name="Calhoun S."/>
            <person name="Haridas S."/>
            <person name="Kuo A."/>
            <person name="Mondo S."/>
            <person name="Pangilinan J."/>
            <person name="Riley R."/>
            <person name="Labutti K."/>
            <person name="Andreopoulos B."/>
            <person name="Lipzen A."/>
            <person name="Chen C."/>
            <person name="Yanf M."/>
            <person name="Daum C."/>
            <person name="Ng V."/>
            <person name="Clum A."/>
            <person name="Ohm R."/>
            <person name="Martin F."/>
            <person name="Silar P."/>
            <person name="Natvig D."/>
            <person name="Lalanne C."/>
            <person name="Gautier V."/>
            <person name="Ament-Velasquez S.L."/>
            <person name="Kruys A."/>
            <person name="Hutchinson M.I."/>
            <person name="Powell A.J."/>
            <person name="Barry K."/>
            <person name="Miller A.N."/>
            <person name="Grigoriev I.V."/>
            <person name="Debuchy R."/>
            <person name="Gladieux P."/>
            <person name="Thoren M.H."/>
            <person name="Johannesson H."/>
        </authorList>
    </citation>
    <scope>NUCLEOTIDE SEQUENCE</scope>
    <source>
        <strain evidence="2">CBS 892.96</strain>
    </source>
</reference>
<feature type="region of interest" description="Disordered" evidence="1">
    <location>
        <begin position="54"/>
        <end position="74"/>
    </location>
</feature>
<feature type="non-terminal residue" evidence="2">
    <location>
        <position position="1"/>
    </location>
</feature>
<sequence length="264" mass="27966">GNIKTSTTRPLNLDLTHLVHIIIYCQSQSDQMHVTALLTLFGSTLPLLALASPPTSLPTPTPTSTLHARQPPNNNADRFAPAYTTCRSLVDEFMASAPTASILVEYWSLNVTVQETADPYQVQKEMCIAIWNKKESETPPVDIASAYYSFDSEMSSWAATAKTEALSLKERCETAHPLAAGDAMFMVAGSAEECVQAMRLNWGPEGAVAMATRSEGVTGGQGGRAPTGITTQTGAPESAATRKIIRGAGWAVVLVVGVAGVVGL</sequence>
<dbReference type="AlphaFoldDB" id="A0AAN6WFJ5"/>
<organism evidence="2 3">
    <name type="scientific">Triangularia setosa</name>
    <dbReference type="NCBI Taxonomy" id="2587417"/>
    <lineage>
        <taxon>Eukaryota</taxon>
        <taxon>Fungi</taxon>
        <taxon>Dikarya</taxon>
        <taxon>Ascomycota</taxon>
        <taxon>Pezizomycotina</taxon>
        <taxon>Sordariomycetes</taxon>
        <taxon>Sordariomycetidae</taxon>
        <taxon>Sordariales</taxon>
        <taxon>Podosporaceae</taxon>
        <taxon>Triangularia</taxon>
    </lineage>
</organism>
<feature type="region of interest" description="Disordered" evidence="1">
    <location>
        <begin position="215"/>
        <end position="235"/>
    </location>
</feature>
<evidence type="ECO:0000313" key="3">
    <source>
        <dbReference type="Proteomes" id="UP001302321"/>
    </source>
</evidence>